<evidence type="ECO:0000256" key="3">
    <source>
        <dbReference type="ARBA" id="ARBA00022692"/>
    </source>
</evidence>
<organism evidence="10 11">
    <name type="scientific">Glossina palpalis gambiensis</name>
    <dbReference type="NCBI Taxonomy" id="67801"/>
    <lineage>
        <taxon>Eukaryota</taxon>
        <taxon>Metazoa</taxon>
        <taxon>Ecdysozoa</taxon>
        <taxon>Arthropoda</taxon>
        <taxon>Hexapoda</taxon>
        <taxon>Insecta</taxon>
        <taxon>Pterygota</taxon>
        <taxon>Neoptera</taxon>
        <taxon>Endopterygota</taxon>
        <taxon>Diptera</taxon>
        <taxon>Brachycera</taxon>
        <taxon>Muscomorpha</taxon>
        <taxon>Hippoboscoidea</taxon>
        <taxon>Glossinidae</taxon>
        <taxon>Glossina</taxon>
    </lineage>
</organism>
<proteinExistence type="predicted"/>
<dbReference type="AlphaFoldDB" id="A0A1B0BCT0"/>
<dbReference type="PANTHER" id="PTHR42643:SF30">
    <property type="entry name" value="IONOTROPIC RECEPTOR 40A-RELATED"/>
    <property type="match status" value="1"/>
</dbReference>
<dbReference type="SUPFAM" id="SSF53850">
    <property type="entry name" value="Periplasmic binding protein-like II"/>
    <property type="match status" value="1"/>
</dbReference>
<feature type="transmembrane region" description="Helical" evidence="8">
    <location>
        <begin position="518"/>
        <end position="542"/>
    </location>
</feature>
<evidence type="ECO:0000256" key="5">
    <source>
        <dbReference type="ARBA" id="ARBA00023136"/>
    </source>
</evidence>
<comment type="subcellular location">
    <subcellularLocation>
        <location evidence="1">Cell membrane</location>
        <topology evidence="1">Multi-pass membrane protein</topology>
    </subcellularLocation>
</comment>
<sequence length="557" mass="65383">MSVRIIANVRNRSNQRITNEILDELLDYNNQVQVPVAISEYSSVKLDHYFHAIIMFAESLKQVQYTLATILAIPEIQGSRLKYLIVYYSNKRWIERQFEMHKMFRHFFDSYIVDVDIIIHVANYSFLYTYRPYNRKFCAHTKPLLIQKFKKLPRKLSYTYMYASKVYNFHQCPIKAILYHIPPFMNLDEPINNIVNLDNGYDGMILNDIADLMNFSVEMVPNEPRNFIAGHIYANNTATGIFKMLIERKANMTIGCAICLPKRSELTSSSIPYFLLNYVILLKNQDKFSSLSLFMKPFQISTWLLFAIAFATKILVQRLCQSTLIGLKRRFLKLFLVLWMGLVFFLRSSYEGFLFEIMHNTPNRRLPQTIDTIIKQNYTLLTDVNSAHILEYLPNLKKITQIVSTAPNQVFNRFDILDGNVGLLSPLPIVTFYMSQRTENISRYALVRENVFTAMHCVYYPRYTYMKAAIDRLLTRLRLHGFIAKYTQIFQFNNAPLRTDKLSRRHRKHLGTALDMDFLNVIFCSIIALETIAILVFLLEYLSLRINVLQRIYSHIT</sequence>
<evidence type="ECO:0000259" key="9">
    <source>
        <dbReference type="Pfam" id="PF24061"/>
    </source>
</evidence>
<reference evidence="10" key="2">
    <citation type="submission" date="2020-05" db="UniProtKB">
        <authorList>
            <consortium name="EnsemblMetazoa"/>
        </authorList>
    </citation>
    <scope>IDENTIFICATION</scope>
    <source>
        <strain evidence="10">IAEA</strain>
    </source>
</reference>
<name>A0A1B0BCT0_9MUSC</name>
<evidence type="ECO:0000256" key="6">
    <source>
        <dbReference type="ARBA" id="ARBA00023170"/>
    </source>
</evidence>
<evidence type="ECO:0000256" key="8">
    <source>
        <dbReference type="SAM" id="Phobius"/>
    </source>
</evidence>
<evidence type="ECO:0000313" key="11">
    <source>
        <dbReference type="Proteomes" id="UP000092460"/>
    </source>
</evidence>
<keyword evidence="6" id="KW-0675">Receptor</keyword>
<reference evidence="11" key="1">
    <citation type="submission" date="2015-01" db="EMBL/GenBank/DDBJ databases">
        <authorList>
            <person name="Aksoy S."/>
            <person name="Warren W."/>
            <person name="Wilson R.K."/>
        </authorList>
    </citation>
    <scope>NUCLEOTIDE SEQUENCE [LARGE SCALE GENOMIC DNA]</scope>
    <source>
        <strain evidence="11">IAEA</strain>
    </source>
</reference>
<evidence type="ECO:0000256" key="7">
    <source>
        <dbReference type="ARBA" id="ARBA00023180"/>
    </source>
</evidence>
<keyword evidence="11" id="KW-1185">Reference proteome</keyword>
<protein>
    <recommendedName>
        <fullName evidence="9">Putative ionotropic receptor ligand binding domain-containing protein</fullName>
    </recommendedName>
</protein>
<dbReference type="GO" id="GO:0005886">
    <property type="term" value="C:plasma membrane"/>
    <property type="evidence" value="ECO:0007669"/>
    <property type="project" value="UniProtKB-SubCell"/>
</dbReference>
<feature type="transmembrane region" description="Helical" evidence="8">
    <location>
        <begin position="300"/>
        <end position="319"/>
    </location>
</feature>
<evidence type="ECO:0000256" key="1">
    <source>
        <dbReference type="ARBA" id="ARBA00004651"/>
    </source>
</evidence>
<feature type="transmembrane region" description="Helical" evidence="8">
    <location>
        <begin position="331"/>
        <end position="350"/>
    </location>
</feature>
<dbReference type="Proteomes" id="UP000092460">
    <property type="component" value="Unassembled WGS sequence"/>
</dbReference>
<dbReference type="PANTHER" id="PTHR42643">
    <property type="entry name" value="IONOTROPIC RECEPTOR 20A-RELATED"/>
    <property type="match status" value="1"/>
</dbReference>
<keyword evidence="4 8" id="KW-1133">Transmembrane helix</keyword>
<dbReference type="Pfam" id="PF24061">
    <property type="entry name" value="LBD_receptor"/>
    <property type="match status" value="1"/>
</dbReference>
<keyword evidence="3 8" id="KW-0812">Transmembrane</keyword>
<dbReference type="InterPro" id="IPR056198">
    <property type="entry name" value="LBD_receptor"/>
</dbReference>
<evidence type="ECO:0000256" key="2">
    <source>
        <dbReference type="ARBA" id="ARBA00022475"/>
    </source>
</evidence>
<dbReference type="Gene3D" id="3.40.190.10">
    <property type="entry name" value="Periplasmic binding protein-like II"/>
    <property type="match status" value="1"/>
</dbReference>
<keyword evidence="5 8" id="KW-0472">Membrane</keyword>
<evidence type="ECO:0000256" key="4">
    <source>
        <dbReference type="ARBA" id="ARBA00022989"/>
    </source>
</evidence>
<dbReference type="EnsemblMetazoa" id="GPPI025987-RA">
    <property type="protein sequence ID" value="GPPI025987-PA"/>
    <property type="gene ID" value="GPPI025987"/>
</dbReference>
<accession>A0A1B0BCT0</accession>
<keyword evidence="2" id="KW-1003">Cell membrane</keyword>
<dbReference type="VEuPathDB" id="VectorBase:GPPI025987"/>
<keyword evidence="7" id="KW-0325">Glycoprotein</keyword>
<dbReference type="EMBL" id="JXJN01012114">
    <property type="status" value="NOT_ANNOTATED_CDS"/>
    <property type="molecule type" value="Genomic_DNA"/>
</dbReference>
<evidence type="ECO:0000313" key="10">
    <source>
        <dbReference type="EnsemblMetazoa" id="GPPI025987-PA"/>
    </source>
</evidence>
<dbReference type="InterPro" id="IPR052192">
    <property type="entry name" value="Insect_Ionotropic_Sensory_Rcpt"/>
</dbReference>
<feature type="domain" description="Putative ionotropic receptor ligand binding" evidence="9">
    <location>
        <begin position="4"/>
        <end position="166"/>
    </location>
</feature>